<evidence type="ECO:0000256" key="1">
    <source>
        <dbReference type="SAM" id="Coils"/>
    </source>
</evidence>
<reference evidence="3" key="1">
    <citation type="submission" date="2024-07" db="EMBL/GenBank/DDBJ databases">
        <title>Two chromosome-level genome assemblies of Korean endemic species Abeliophyllum distichum and Forsythia ovata (Oleaceae).</title>
        <authorList>
            <person name="Jang H."/>
        </authorList>
    </citation>
    <scope>NUCLEOTIDE SEQUENCE [LARGE SCALE GENOMIC DNA]</scope>
</reference>
<comment type="caution">
    <text evidence="2">The sequence shown here is derived from an EMBL/GenBank/DDBJ whole genome shotgun (WGS) entry which is preliminary data.</text>
</comment>
<protein>
    <submittedName>
        <fullName evidence="2">Uncharacterized protein</fullName>
    </submittedName>
</protein>
<feature type="coiled-coil region" evidence="1">
    <location>
        <begin position="78"/>
        <end position="105"/>
    </location>
</feature>
<sequence>MGGISRNIDTGELITYSNNLVQILRGDKDINYLKQYLQQFKILQSQCDQDFDHVQKSIRDYQKKIDTCKQKATTAEFEGASDSELDLLQNELKEEEERERMLREELR</sequence>
<organism evidence="2 3">
    <name type="scientific">Forsythia ovata</name>
    <dbReference type="NCBI Taxonomy" id="205694"/>
    <lineage>
        <taxon>Eukaryota</taxon>
        <taxon>Viridiplantae</taxon>
        <taxon>Streptophyta</taxon>
        <taxon>Embryophyta</taxon>
        <taxon>Tracheophyta</taxon>
        <taxon>Spermatophyta</taxon>
        <taxon>Magnoliopsida</taxon>
        <taxon>eudicotyledons</taxon>
        <taxon>Gunneridae</taxon>
        <taxon>Pentapetalae</taxon>
        <taxon>asterids</taxon>
        <taxon>lamiids</taxon>
        <taxon>Lamiales</taxon>
        <taxon>Oleaceae</taxon>
        <taxon>Forsythieae</taxon>
        <taxon>Forsythia</taxon>
    </lineage>
</organism>
<evidence type="ECO:0000313" key="3">
    <source>
        <dbReference type="Proteomes" id="UP001604277"/>
    </source>
</evidence>
<dbReference type="PANTHER" id="PTHR35730:SF2">
    <property type="entry name" value="KINETOCHORE PROTEIN SPC24 HOMOLOG-RELATED"/>
    <property type="match status" value="1"/>
</dbReference>
<keyword evidence="1" id="KW-0175">Coiled coil</keyword>
<accession>A0ABD1TBA9</accession>
<dbReference type="Proteomes" id="UP001604277">
    <property type="component" value="Unassembled WGS sequence"/>
</dbReference>
<dbReference type="EMBL" id="JBFOLJ010000009">
    <property type="protein sequence ID" value="KAL2509951.1"/>
    <property type="molecule type" value="Genomic_DNA"/>
</dbReference>
<dbReference type="InterPro" id="IPR044951">
    <property type="entry name" value="SPC24-like"/>
</dbReference>
<dbReference type="PANTHER" id="PTHR35730">
    <property type="entry name" value="KINETOCHORE PROTEIN SPC24 HOMOLOG-RELATED"/>
    <property type="match status" value="1"/>
</dbReference>
<name>A0ABD1TBA9_9LAMI</name>
<dbReference type="AlphaFoldDB" id="A0ABD1TBA9"/>
<keyword evidence="3" id="KW-1185">Reference proteome</keyword>
<proteinExistence type="predicted"/>
<gene>
    <name evidence="2" type="ORF">Fot_33598</name>
</gene>
<evidence type="ECO:0000313" key="2">
    <source>
        <dbReference type="EMBL" id="KAL2509951.1"/>
    </source>
</evidence>